<evidence type="ECO:0000313" key="2">
    <source>
        <dbReference type="Proteomes" id="UP001150581"/>
    </source>
</evidence>
<dbReference type="Proteomes" id="UP001150581">
    <property type="component" value="Unassembled WGS sequence"/>
</dbReference>
<organism evidence="1 2">
    <name type="scientific">Kickxella alabastrina</name>
    <dbReference type="NCBI Taxonomy" id="61397"/>
    <lineage>
        <taxon>Eukaryota</taxon>
        <taxon>Fungi</taxon>
        <taxon>Fungi incertae sedis</taxon>
        <taxon>Zoopagomycota</taxon>
        <taxon>Kickxellomycotina</taxon>
        <taxon>Kickxellomycetes</taxon>
        <taxon>Kickxellales</taxon>
        <taxon>Kickxellaceae</taxon>
        <taxon>Kickxella</taxon>
    </lineage>
</organism>
<gene>
    <name evidence="1" type="ORF">LPJ66_003683</name>
</gene>
<evidence type="ECO:0000313" key="1">
    <source>
        <dbReference type="EMBL" id="KAJ1896944.1"/>
    </source>
</evidence>
<sequence>MHISAVIWTVGDFEMNGLVELTGPWKHCRFWVVWVRILFNYIFACLITLRFYALDRIFIQGKPYKGLALYAPVAALSAILLGYCLVCQFMNPENVVVYVDYAQICMVNDGYRYASVGLLWIPWITSLVLVYRLRNIKTSFNELYETLFTCCLGFLILVKSTAVHATHPYYVFSRAFRQSETLIDCIATNLIIWIMLAYPAYQCMFRKDAYDREWAQKLRTDGYLQKYSVEFDSTPFENINCSNIEETMFERTKTGNKFYYDKDPMHTLRMLVQNGGDILRPATAMTNDSTFEAPVAGISFQNNHSCSIESFDLEANPPSEYPRRII</sequence>
<keyword evidence="2" id="KW-1185">Reference proteome</keyword>
<comment type="caution">
    <text evidence="1">The sequence shown here is derived from an EMBL/GenBank/DDBJ whole genome shotgun (WGS) entry which is preliminary data.</text>
</comment>
<reference evidence="1" key="1">
    <citation type="submission" date="2022-07" db="EMBL/GenBank/DDBJ databases">
        <title>Phylogenomic reconstructions and comparative analyses of Kickxellomycotina fungi.</title>
        <authorList>
            <person name="Reynolds N.K."/>
            <person name="Stajich J.E."/>
            <person name="Barry K."/>
            <person name="Grigoriev I.V."/>
            <person name="Crous P."/>
            <person name="Smith M.E."/>
        </authorList>
    </citation>
    <scope>NUCLEOTIDE SEQUENCE</scope>
    <source>
        <strain evidence="1">Benny 63K</strain>
    </source>
</reference>
<proteinExistence type="predicted"/>
<dbReference type="EMBL" id="JANBPG010000387">
    <property type="protein sequence ID" value="KAJ1896944.1"/>
    <property type="molecule type" value="Genomic_DNA"/>
</dbReference>
<name>A0ACC1IP07_9FUNG</name>
<protein>
    <submittedName>
        <fullName evidence="1">Uncharacterized protein</fullName>
    </submittedName>
</protein>
<accession>A0ACC1IP07</accession>